<keyword evidence="2" id="KW-0472">Membrane</keyword>
<dbReference type="KEGG" id="tet:TTHERM_00794520"/>
<accession>Q23VX9</accession>
<proteinExistence type="predicted"/>
<dbReference type="HOGENOM" id="CLU_1024811_0_0_1"/>
<dbReference type="RefSeq" id="XP_001020971.1">
    <property type="nucleotide sequence ID" value="XM_001020971.3"/>
</dbReference>
<keyword evidence="2 4" id="KW-0812">Transmembrane</keyword>
<feature type="chain" id="PRO_5004202053" evidence="3">
    <location>
        <begin position="21"/>
        <end position="272"/>
    </location>
</feature>
<dbReference type="eggNOG" id="ENOG502T2D2">
    <property type="taxonomic scope" value="Eukaryota"/>
</dbReference>
<name>Q23VX9_TETTS</name>
<evidence type="ECO:0000256" key="2">
    <source>
        <dbReference type="SAM" id="Phobius"/>
    </source>
</evidence>
<dbReference type="OMA" id="YIMFFIF"/>
<dbReference type="EMBL" id="GG662609">
    <property type="protein sequence ID" value="EAS00726.1"/>
    <property type="molecule type" value="Genomic_DNA"/>
</dbReference>
<feature type="signal peptide" evidence="3">
    <location>
        <begin position="1"/>
        <end position="20"/>
    </location>
</feature>
<protein>
    <submittedName>
        <fullName evidence="4">Transmembrane protein, putative</fullName>
    </submittedName>
</protein>
<dbReference type="PROSITE" id="PS51257">
    <property type="entry name" value="PROKAR_LIPOPROTEIN"/>
    <property type="match status" value="1"/>
</dbReference>
<gene>
    <name evidence="4" type="ORF">TTHERM_00794520</name>
</gene>
<feature type="region of interest" description="Disordered" evidence="1">
    <location>
        <begin position="38"/>
        <end position="62"/>
    </location>
</feature>
<organism evidence="4 5">
    <name type="scientific">Tetrahymena thermophila (strain SB210)</name>
    <dbReference type="NCBI Taxonomy" id="312017"/>
    <lineage>
        <taxon>Eukaryota</taxon>
        <taxon>Sar</taxon>
        <taxon>Alveolata</taxon>
        <taxon>Ciliophora</taxon>
        <taxon>Intramacronucleata</taxon>
        <taxon>Oligohymenophorea</taxon>
        <taxon>Hymenostomatida</taxon>
        <taxon>Tetrahymenina</taxon>
        <taxon>Tetrahymenidae</taxon>
        <taxon>Tetrahymena</taxon>
    </lineage>
</organism>
<evidence type="ECO:0000313" key="4">
    <source>
        <dbReference type="EMBL" id="EAS00726.1"/>
    </source>
</evidence>
<keyword evidence="5" id="KW-1185">Reference proteome</keyword>
<sequence>MNKKLAIILGLLLISSCVYAQVEDDDTHAAPEVEEVQVEQEAAEADVQGSFGGQDQQPDPEELLKDESFRERIRNLYVSCIVTSRHKLNNYGEELMGLLKGIQDKQIQQNLYKKMLAEHIYTCALYGTQNPDTPDQIIKSLQDRTFKISDWEVIYMSLDIKKYNDPNYNTQLTDDEQNILKFVDQFDEAMKQQNGGKTGGEAGEEDDDIPFLNQKTYEPKIGSFSLSNLSSTTQLFYFVAIILAFGGIIAYGYKKIEDDGPKIKTKKDKKKN</sequence>
<dbReference type="InParanoid" id="Q23VX9"/>
<evidence type="ECO:0000256" key="3">
    <source>
        <dbReference type="SAM" id="SignalP"/>
    </source>
</evidence>
<keyword evidence="3" id="KW-0732">Signal</keyword>
<dbReference type="GeneID" id="7825528"/>
<feature type="transmembrane region" description="Helical" evidence="2">
    <location>
        <begin position="235"/>
        <end position="253"/>
    </location>
</feature>
<reference evidence="5" key="1">
    <citation type="journal article" date="2006" name="PLoS Biol.">
        <title>Macronuclear genome sequence of the ciliate Tetrahymena thermophila, a model eukaryote.</title>
        <authorList>
            <person name="Eisen J.A."/>
            <person name="Coyne R.S."/>
            <person name="Wu M."/>
            <person name="Wu D."/>
            <person name="Thiagarajan M."/>
            <person name="Wortman J.R."/>
            <person name="Badger J.H."/>
            <person name="Ren Q."/>
            <person name="Amedeo P."/>
            <person name="Jones K.M."/>
            <person name="Tallon L.J."/>
            <person name="Delcher A.L."/>
            <person name="Salzberg S.L."/>
            <person name="Silva J.C."/>
            <person name="Haas B.J."/>
            <person name="Majoros W.H."/>
            <person name="Farzad M."/>
            <person name="Carlton J.M."/>
            <person name="Smith R.K. Jr."/>
            <person name="Garg J."/>
            <person name="Pearlman R.E."/>
            <person name="Karrer K.M."/>
            <person name="Sun L."/>
            <person name="Manning G."/>
            <person name="Elde N.C."/>
            <person name="Turkewitz A.P."/>
            <person name="Asai D.J."/>
            <person name="Wilkes D.E."/>
            <person name="Wang Y."/>
            <person name="Cai H."/>
            <person name="Collins K."/>
            <person name="Stewart B.A."/>
            <person name="Lee S.R."/>
            <person name="Wilamowska K."/>
            <person name="Weinberg Z."/>
            <person name="Ruzzo W.L."/>
            <person name="Wloga D."/>
            <person name="Gaertig J."/>
            <person name="Frankel J."/>
            <person name="Tsao C.-C."/>
            <person name="Gorovsky M.A."/>
            <person name="Keeling P.J."/>
            <person name="Waller R.F."/>
            <person name="Patron N.J."/>
            <person name="Cherry J.M."/>
            <person name="Stover N.A."/>
            <person name="Krieger C.J."/>
            <person name="del Toro C."/>
            <person name="Ryder H.F."/>
            <person name="Williamson S.C."/>
            <person name="Barbeau R.A."/>
            <person name="Hamilton E.P."/>
            <person name="Orias E."/>
        </authorList>
    </citation>
    <scope>NUCLEOTIDE SEQUENCE [LARGE SCALE GENOMIC DNA]</scope>
    <source>
        <strain evidence="5">SB210</strain>
    </source>
</reference>
<dbReference type="AlphaFoldDB" id="Q23VX9"/>
<keyword evidence="2" id="KW-1133">Transmembrane helix</keyword>
<dbReference type="Proteomes" id="UP000009168">
    <property type="component" value="Unassembled WGS sequence"/>
</dbReference>
<evidence type="ECO:0000313" key="5">
    <source>
        <dbReference type="Proteomes" id="UP000009168"/>
    </source>
</evidence>
<dbReference type="OrthoDB" id="302220at2759"/>
<evidence type="ECO:0000256" key="1">
    <source>
        <dbReference type="SAM" id="MobiDB-lite"/>
    </source>
</evidence>